<feature type="transmembrane region" description="Helical" evidence="1">
    <location>
        <begin position="233"/>
        <end position="257"/>
    </location>
</feature>
<keyword evidence="1" id="KW-0812">Transmembrane</keyword>
<evidence type="ECO:0000256" key="1">
    <source>
        <dbReference type="SAM" id="Phobius"/>
    </source>
</evidence>
<gene>
    <name evidence="2" type="ORF">S06H3_30401</name>
</gene>
<keyword evidence="1" id="KW-0472">Membrane</keyword>
<dbReference type="AlphaFoldDB" id="X1NP80"/>
<accession>X1NP80</accession>
<reference evidence="2" key="1">
    <citation type="journal article" date="2014" name="Front. Microbiol.">
        <title>High frequency of phylogenetically diverse reductive dehalogenase-homologous genes in deep subseafloor sedimentary metagenomes.</title>
        <authorList>
            <person name="Kawai M."/>
            <person name="Futagami T."/>
            <person name="Toyoda A."/>
            <person name="Takaki Y."/>
            <person name="Nishi S."/>
            <person name="Hori S."/>
            <person name="Arai W."/>
            <person name="Tsubouchi T."/>
            <person name="Morono Y."/>
            <person name="Uchiyama I."/>
            <person name="Ito T."/>
            <person name="Fujiyama A."/>
            <person name="Inagaki F."/>
            <person name="Takami H."/>
        </authorList>
    </citation>
    <scope>NUCLEOTIDE SEQUENCE</scope>
    <source>
        <strain evidence="2">Expedition CK06-06</strain>
    </source>
</reference>
<sequence>ALDIVIDGKKDDWSGIEPIATDGRDGINSRRDIKAVYKEVDDYWVYYMIETYGSPIIPPTEENTIEMNWDTNPGDVGGGGHRRSEWTSNLSGWGYQFWDRRDFSNSYFCSQYVLAYDSVVEWKLPLIWFKMLMDINGDRPEYLWEEFVNLIVVENGKYVDDPVHITKDSRTIFPRGVGIETPALSETQVYPPTGSSDTTFKLTTRVTDTPGDLIYPWVKVTHPNIDSIEPYNIVFMFDLFSLSPSCLIFFIIGGFVCV</sequence>
<feature type="non-terminal residue" evidence="2">
    <location>
        <position position="1"/>
    </location>
</feature>
<proteinExistence type="predicted"/>
<protein>
    <submittedName>
        <fullName evidence="2">Uncharacterized protein</fullName>
    </submittedName>
</protein>
<comment type="caution">
    <text evidence="2">The sequence shown here is derived from an EMBL/GenBank/DDBJ whole genome shotgun (WGS) entry which is preliminary data.</text>
</comment>
<keyword evidence="1" id="KW-1133">Transmembrane helix</keyword>
<evidence type="ECO:0000313" key="2">
    <source>
        <dbReference type="EMBL" id="GAI28600.1"/>
    </source>
</evidence>
<organism evidence="2">
    <name type="scientific">marine sediment metagenome</name>
    <dbReference type="NCBI Taxonomy" id="412755"/>
    <lineage>
        <taxon>unclassified sequences</taxon>
        <taxon>metagenomes</taxon>
        <taxon>ecological metagenomes</taxon>
    </lineage>
</organism>
<name>X1NP80_9ZZZZ</name>
<dbReference type="EMBL" id="BARV01017900">
    <property type="protein sequence ID" value="GAI28600.1"/>
    <property type="molecule type" value="Genomic_DNA"/>
</dbReference>